<evidence type="ECO:0000259" key="15">
    <source>
        <dbReference type="Pfam" id="PF23598"/>
    </source>
</evidence>
<dbReference type="GO" id="GO:0005886">
    <property type="term" value="C:plasma membrane"/>
    <property type="evidence" value="ECO:0007669"/>
    <property type="project" value="UniProtKB-SubCell"/>
</dbReference>
<keyword evidence="11" id="KW-0325">Glycoprotein</keyword>
<dbReference type="PANTHER" id="PTHR48063">
    <property type="entry name" value="LRR RECEPTOR-LIKE KINASE"/>
    <property type="match status" value="1"/>
</dbReference>
<dbReference type="FunFam" id="3.80.10.10:FF:000041">
    <property type="entry name" value="LRR receptor-like serine/threonine-protein kinase ERECTA"/>
    <property type="match status" value="2"/>
</dbReference>
<dbReference type="GO" id="GO:0051707">
    <property type="term" value="P:response to other organism"/>
    <property type="evidence" value="ECO:0007669"/>
    <property type="project" value="UniProtKB-ARBA"/>
</dbReference>
<feature type="transmembrane region" description="Helical" evidence="12">
    <location>
        <begin position="997"/>
        <end position="1020"/>
    </location>
</feature>
<evidence type="ECO:0000256" key="12">
    <source>
        <dbReference type="SAM" id="Phobius"/>
    </source>
</evidence>
<dbReference type="SUPFAM" id="SSF52058">
    <property type="entry name" value="L domain-like"/>
    <property type="match status" value="3"/>
</dbReference>
<evidence type="ECO:0000256" key="1">
    <source>
        <dbReference type="ARBA" id="ARBA00004251"/>
    </source>
</evidence>
<keyword evidence="6 13" id="KW-0732">Signal</keyword>
<accession>A0AAD8K2X0</accession>
<evidence type="ECO:0000256" key="10">
    <source>
        <dbReference type="ARBA" id="ARBA00023170"/>
    </source>
</evidence>
<comment type="similarity">
    <text evidence="2">Belongs to the RLP family.</text>
</comment>
<keyword evidence="8 12" id="KW-1133">Transmembrane helix</keyword>
<dbReference type="EMBL" id="JAUHHV010000008">
    <property type="protein sequence ID" value="KAK1415400.1"/>
    <property type="molecule type" value="Genomic_DNA"/>
</dbReference>
<evidence type="ECO:0000313" key="16">
    <source>
        <dbReference type="EMBL" id="KAK1415400.1"/>
    </source>
</evidence>
<dbReference type="InterPro" id="IPR055414">
    <property type="entry name" value="LRR_R13L4/SHOC2-like"/>
</dbReference>
<dbReference type="FunFam" id="3.80.10.10:FF:000095">
    <property type="entry name" value="LRR receptor-like serine/threonine-protein kinase GSO1"/>
    <property type="match status" value="1"/>
</dbReference>
<keyword evidence="5 12" id="KW-0812">Transmembrane</keyword>
<keyword evidence="4" id="KW-0433">Leucine-rich repeat</keyword>
<dbReference type="Pfam" id="PF08263">
    <property type="entry name" value="LRRNT_2"/>
    <property type="match status" value="1"/>
</dbReference>
<comment type="caution">
    <text evidence="16">The sequence shown here is derived from an EMBL/GenBank/DDBJ whole genome shotgun (WGS) entry which is preliminary data.</text>
</comment>
<reference evidence="16" key="1">
    <citation type="journal article" date="2023" name="bioRxiv">
        <title>Improved chromosome-level genome assembly for marigold (Tagetes erecta).</title>
        <authorList>
            <person name="Jiang F."/>
            <person name="Yuan L."/>
            <person name="Wang S."/>
            <person name="Wang H."/>
            <person name="Xu D."/>
            <person name="Wang A."/>
            <person name="Fan W."/>
        </authorList>
    </citation>
    <scope>NUCLEOTIDE SEQUENCE</scope>
    <source>
        <strain evidence="16">WSJ</strain>
        <tissue evidence="16">Leaf</tissue>
    </source>
</reference>
<dbReference type="FunFam" id="3.80.10.10:FF:001347">
    <property type="entry name" value="LRR receptor-like serine/threonine-protein kinase GSO2"/>
    <property type="match status" value="1"/>
</dbReference>
<evidence type="ECO:0000256" key="11">
    <source>
        <dbReference type="ARBA" id="ARBA00023180"/>
    </source>
</evidence>
<dbReference type="Pfam" id="PF23598">
    <property type="entry name" value="LRR_14"/>
    <property type="match status" value="1"/>
</dbReference>
<evidence type="ECO:0000313" key="17">
    <source>
        <dbReference type="Proteomes" id="UP001229421"/>
    </source>
</evidence>
<evidence type="ECO:0008006" key="18">
    <source>
        <dbReference type="Google" id="ProtNLM"/>
    </source>
</evidence>
<comment type="subcellular location">
    <subcellularLocation>
        <location evidence="1">Cell membrane</location>
        <topology evidence="1">Single-pass type I membrane protein</topology>
    </subcellularLocation>
</comment>
<evidence type="ECO:0000256" key="8">
    <source>
        <dbReference type="ARBA" id="ARBA00022989"/>
    </source>
</evidence>
<dbReference type="InterPro" id="IPR003591">
    <property type="entry name" value="Leu-rich_rpt_typical-subtyp"/>
</dbReference>
<dbReference type="Pfam" id="PF13855">
    <property type="entry name" value="LRR_8"/>
    <property type="match status" value="1"/>
</dbReference>
<dbReference type="InterPro" id="IPR032675">
    <property type="entry name" value="LRR_dom_sf"/>
</dbReference>
<evidence type="ECO:0000256" key="5">
    <source>
        <dbReference type="ARBA" id="ARBA00022692"/>
    </source>
</evidence>
<keyword evidence="3" id="KW-1003">Cell membrane</keyword>
<organism evidence="16 17">
    <name type="scientific">Tagetes erecta</name>
    <name type="common">African marigold</name>
    <dbReference type="NCBI Taxonomy" id="13708"/>
    <lineage>
        <taxon>Eukaryota</taxon>
        <taxon>Viridiplantae</taxon>
        <taxon>Streptophyta</taxon>
        <taxon>Embryophyta</taxon>
        <taxon>Tracheophyta</taxon>
        <taxon>Spermatophyta</taxon>
        <taxon>Magnoliopsida</taxon>
        <taxon>eudicotyledons</taxon>
        <taxon>Gunneridae</taxon>
        <taxon>Pentapetalae</taxon>
        <taxon>asterids</taxon>
        <taxon>campanulids</taxon>
        <taxon>Asterales</taxon>
        <taxon>Asteraceae</taxon>
        <taxon>Asteroideae</taxon>
        <taxon>Heliantheae alliance</taxon>
        <taxon>Tageteae</taxon>
        <taxon>Tagetes</taxon>
    </lineage>
</organism>
<gene>
    <name evidence="16" type="ORF">QVD17_31181</name>
</gene>
<evidence type="ECO:0000256" key="3">
    <source>
        <dbReference type="ARBA" id="ARBA00022475"/>
    </source>
</evidence>
<evidence type="ECO:0000259" key="14">
    <source>
        <dbReference type="Pfam" id="PF08263"/>
    </source>
</evidence>
<dbReference type="GO" id="GO:0006952">
    <property type="term" value="P:defense response"/>
    <property type="evidence" value="ECO:0007669"/>
    <property type="project" value="UniProtKB-ARBA"/>
</dbReference>
<evidence type="ECO:0000256" key="4">
    <source>
        <dbReference type="ARBA" id="ARBA00022614"/>
    </source>
</evidence>
<dbReference type="Gene3D" id="3.80.10.10">
    <property type="entry name" value="Ribonuclease Inhibitor"/>
    <property type="match status" value="5"/>
</dbReference>
<sequence>MKTLTSSSCLWLFFLSSLCPLSLSNQNSNPTLCIPTERLVLIQLKTNLIDRANRLSSWVGHDCCSWSGVVCNNVTGNVQELHLRGPDDGIHGHCQGPYDTDEELAEASKQMLGGTVTPSVTKLVRLTYFDLSCNDFGLSPIPTFFGSFQNLKYLNLSRSQFSGEIPHQLGNLSTLRVLDVQDTPLFSNLHSKSLKWLKDLKDLQHLDLSAVDLASALDWLQVISTLPSLLQIHVSLCGLTQFHSNLTEVSFTSLTVLDLSYNIFDDSLLPLWIFGLNKLVVLDLTNCFISGLNPGTHGGFRSMPYLRTLGVASNSFVNSSSLLNELSSLSNLRFLDVSNCNISAPILGNLRNLSFIVHLDLSNNQIVEEIPKSLSNLCNLITLDLQSNNFSGNASELLERFCECESPKLELLAFRGNDLTGQLPRKLGRLKKLGSIDLAYNQLTGTIPDSVGNLSLLKTFQMNINQLTGSIPDTIGGLLSLNFLDLSYNNLNGSLPETIGRLGVLHFLTVHHNLLTGTVTENHLTNLTSLKTLWIGDNKLVFKLSVKNWIPPFQLEVLRIGSCSLGPDFPSWLQSQTSLAEIDLANTNISDTIPEWFWTTFSSVTFLNMSHNNIQGRLGNISFLAPGAVLDLSDNHIRGLLPGHYNRPDLDVLDLSYNELSGSVDEFLCFGIQEVRQLNVLNLGNNNMSGVISDCWMNWELLVILNLEKNQFSGMIPSSLGNISTLLSLDMRGNKLSGNLPASLLNSKSLIIIELAENELVGSIPTSIWRHNTNLKLLSLSSNKLKGNIPVQICHLSSIQIMDLSHNDLSGNLPTCFTNFTVISGREKSSPFLLYDAIFQNQVLGSASLVTKGRVSKYDNILYLVTTLDMSDNKFSGPIPNELVALLGLRYLNVSQNNFTGRIPNVFSKNGVLESLDLSINHLDGKIPSTLSALTGLSFLNISYNNLVGRIPTGPQLQTFNATSFIGNELCGDPLPACSPDIGNPNVKQDKSNDIDWILVMFTFIGLIVGFWIITTPLIVSKGWRNAYYNFLEEICIKLRNAILILFPCFKRHEARHEMLSSSNQVQQFELSQYIFGEPKGFQKELSSEASSSTHNIQQSY</sequence>
<feature type="domain" description="Leucine-rich repeat-containing N-terminal plant-type" evidence="14">
    <location>
        <begin position="35"/>
        <end position="72"/>
    </location>
</feature>
<evidence type="ECO:0000256" key="9">
    <source>
        <dbReference type="ARBA" id="ARBA00023136"/>
    </source>
</evidence>
<keyword evidence="9 12" id="KW-0472">Membrane</keyword>
<keyword evidence="17" id="KW-1185">Reference proteome</keyword>
<dbReference type="InterPro" id="IPR001611">
    <property type="entry name" value="Leu-rich_rpt"/>
</dbReference>
<evidence type="ECO:0000256" key="13">
    <source>
        <dbReference type="SAM" id="SignalP"/>
    </source>
</evidence>
<evidence type="ECO:0000256" key="6">
    <source>
        <dbReference type="ARBA" id="ARBA00022729"/>
    </source>
</evidence>
<name>A0AAD8K2X0_TARER</name>
<feature type="domain" description="Disease resistance R13L4/SHOC-2-like LRR" evidence="15">
    <location>
        <begin position="420"/>
        <end position="582"/>
    </location>
</feature>
<proteinExistence type="inferred from homology"/>
<feature type="signal peptide" evidence="13">
    <location>
        <begin position="1"/>
        <end position="24"/>
    </location>
</feature>
<dbReference type="PANTHER" id="PTHR48063:SF98">
    <property type="entry name" value="LRR RECEPTOR-LIKE SERINE_THREONINE-PROTEIN KINASE FLS2"/>
    <property type="match status" value="1"/>
</dbReference>
<dbReference type="InterPro" id="IPR046956">
    <property type="entry name" value="RLP23-like"/>
</dbReference>
<keyword evidence="10" id="KW-0675">Receptor</keyword>
<evidence type="ECO:0000256" key="7">
    <source>
        <dbReference type="ARBA" id="ARBA00022737"/>
    </source>
</evidence>
<dbReference type="Proteomes" id="UP001229421">
    <property type="component" value="Unassembled WGS sequence"/>
</dbReference>
<dbReference type="Pfam" id="PF00560">
    <property type="entry name" value="LRR_1"/>
    <property type="match status" value="7"/>
</dbReference>
<protein>
    <recommendedName>
        <fullName evidence="18">Leucine-rich repeat-containing N-terminal plant-type domain-containing protein</fullName>
    </recommendedName>
</protein>
<dbReference type="InterPro" id="IPR013210">
    <property type="entry name" value="LRR_N_plant-typ"/>
</dbReference>
<evidence type="ECO:0000256" key="2">
    <source>
        <dbReference type="ARBA" id="ARBA00009592"/>
    </source>
</evidence>
<dbReference type="SMART" id="SM00369">
    <property type="entry name" value="LRR_TYP"/>
    <property type="match status" value="8"/>
</dbReference>
<keyword evidence="7" id="KW-0677">Repeat</keyword>
<dbReference type="AlphaFoldDB" id="A0AAD8K2X0"/>
<feature type="chain" id="PRO_5042053880" description="Leucine-rich repeat-containing N-terminal plant-type domain-containing protein" evidence="13">
    <location>
        <begin position="25"/>
        <end position="1101"/>
    </location>
</feature>